<feature type="binding site" evidence="9">
    <location>
        <position position="374"/>
    </location>
    <ligand>
        <name>beta-nicotinamide D-ribonucleotide</name>
        <dbReference type="ChEBI" id="CHEBI:14649"/>
    </ligand>
</feature>
<feature type="binding site" evidence="9">
    <location>
        <begin position="335"/>
        <end position="336"/>
    </location>
    <ligand>
        <name>beta-nicotinamide D-ribonucleotide</name>
        <dbReference type="ChEBI" id="CHEBI:14649"/>
    </ligand>
</feature>
<proteinExistence type="inferred from homology"/>
<feature type="binding site" evidence="9">
    <location>
        <begin position="293"/>
        <end position="295"/>
    </location>
    <ligand>
        <name>beta-nicotinamide D-ribonucleotide</name>
        <dbReference type="ChEBI" id="CHEBI:14649"/>
    </ligand>
</feature>
<dbReference type="CDD" id="cd01569">
    <property type="entry name" value="PBEF_like"/>
    <property type="match status" value="1"/>
</dbReference>
<protein>
    <recommendedName>
        <fullName evidence="7">Nicotinamide phosphoribosyltransferase</fullName>
        <ecNumber evidence="6">2.4.2.12</ecNumber>
    </recommendedName>
</protein>
<dbReference type="SUPFAM" id="SSF51690">
    <property type="entry name" value="Nicotinate/Quinolinate PRTase C-terminal domain-like"/>
    <property type="match status" value="1"/>
</dbReference>
<feature type="binding site" evidence="9">
    <location>
        <position position="180"/>
    </location>
    <ligand>
        <name>diphosphate</name>
        <dbReference type="ChEBI" id="CHEBI:33019"/>
    </ligand>
</feature>
<gene>
    <name evidence="12" type="ORF">SAMN06265338_101767</name>
</gene>
<dbReference type="Proteomes" id="UP000198418">
    <property type="component" value="Unassembled WGS sequence"/>
</dbReference>
<comment type="pathway">
    <text evidence="5">Cofactor biosynthesis; NAD(+) biosynthesis; nicotinamide D-ribonucleotide from 5-phospho-alpha-D-ribose 1-diphosphate and nicotinamide: step 1/1.</text>
</comment>
<dbReference type="RefSeq" id="WP_088519202.1">
    <property type="nucleotide sequence ID" value="NZ_FYDG01000001.1"/>
</dbReference>
<evidence type="ECO:0000256" key="7">
    <source>
        <dbReference type="ARBA" id="ARBA00035036"/>
    </source>
</evidence>
<dbReference type="EC" id="2.4.2.12" evidence="6"/>
<feature type="binding site" evidence="9">
    <location>
        <position position="366"/>
    </location>
    <ligand>
        <name>beta-nicotinamide D-ribonucleotide</name>
        <dbReference type="ChEBI" id="CHEBI:14649"/>
    </ligand>
</feature>
<feature type="domain" description="Nicotinamide phosphoribosyltransferase N-terminal" evidence="11">
    <location>
        <begin position="7"/>
        <end position="98"/>
    </location>
</feature>
<feature type="domain" description="Nicotinate/nicotinamide phosphoribosyltransferase" evidence="10">
    <location>
        <begin position="172"/>
        <end position="412"/>
    </location>
</feature>
<dbReference type="OrthoDB" id="394882at2"/>
<organism evidence="12 13">
    <name type="scientific">Rhodoblastus acidophilus</name>
    <name type="common">Rhodopseudomonas acidophila</name>
    <dbReference type="NCBI Taxonomy" id="1074"/>
    <lineage>
        <taxon>Bacteria</taxon>
        <taxon>Pseudomonadati</taxon>
        <taxon>Pseudomonadota</taxon>
        <taxon>Alphaproteobacteria</taxon>
        <taxon>Hyphomicrobiales</taxon>
        <taxon>Rhodoblastaceae</taxon>
        <taxon>Rhodoblastus</taxon>
    </lineage>
</organism>
<evidence type="ECO:0000256" key="9">
    <source>
        <dbReference type="PIRSR" id="PIRSR005943-1"/>
    </source>
</evidence>
<dbReference type="GO" id="GO:0009435">
    <property type="term" value="P:NAD+ biosynthetic process"/>
    <property type="evidence" value="ECO:0007669"/>
    <property type="project" value="InterPro"/>
</dbReference>
<dbReference type="PANTHER" id="PTHR43816">
    <property type="entry name" value="NICOTINAMIDE PHOSPHORIBOSYLTRANSFERASE"/>
    <property type="match status" value="1"/>
</dbReference>
<evidence type="ECO:0000259" key="10">
    <source>
        <dbReference type="Pfam" id="PF04095"/>
    </source>
</evidence>
<keyword evidence="3 12" id="KW-0328">Glycosyltransferase</keyword>
<accession>A0A212QLR0</accession>
<dbReference type="InterPro" id="IPR016471">
    <property type="entry name" value="Nicotinamide_PRibTrfase"/>
</dbReference>
<evidence type="ECO:0000256" key="1">
    <source>
        <dbReference type="ARBA" id="ARBA00010897"/>
    </source>
</evidence>
<evidence type="ECO:0000256" key="8">
    <source>
        <dbReference type="ARBA" id="ARBA00047835"/>
    </source>
</evidence>
<evidence type="ECO:0000256" key="2">
    <source>
        <dbReference type="ARBA" id="ARBA00022642"/>
    </source>
</evidence>
<dbReference type="Pfam" id="PF04095">
    <property type="entry name" value="NAPRTase"/>
    <property type="match status" value="1"/>
</dbReference>
<reference evidence="13" key="1">
    <citation type="submission" date="2017-06" db="EMBL/GenBank/DDBJ databases">
        <authorList>
            <person name="Varghese N."/>
            <person name="Submissions S."/>
        </authorList>
    </citation>
    <scope>NUCLEOTIDE SEQUENCE [LARGE SCALE GENOMIC DNA]</scope>
    <source>
        <strain evidence="13">DSM 137</strain>
    </source>
</reference>
<sequence>MFDLNPILNTDSYKLSHWLQYPPGAQEVSSYVESRGGAFDSILFFGLQPFLMEHLARPVTRGDVEAAQEVASAHGLPFHRDGWFDLVARHGGALPVEISAIPEGTVLPPQNVLAQIRNTDPAFYWLSSYLETALLRAIWYPTTVATISYACKQVIRRALEETSDDPKGQLPFKLHDFGARGVSSLESAALGGMAHLVNFRGTDTLAALPAAKRYYDEPMAGFSIPAAEHSTITAWGRDGEADAYANMLQKFGRRGGLVAVVSDSYDLFNAVEHIWGGVLRDQVLQMGGTLVVRPDSGHPPTIVRQTVALLADKFGARRNAKGFFVLNPAVRVIQGDGIDVASIGEILDELKGAGFSADNVAFGMGGALLQRLDRDTLRFAMKASAIRIDGQWRDIYKAPSTDPAKASKRGRLALRRGAQGFETVRAENCPAEANLLVPVWRDGQLLRRWRFSEIRERTESN</sequence>
<evidence type="ECO:0000259" key="11">
    <source>
        <dbReference type="Pfam" id="PF18127"/>
    </source>
</evidence>
<feature type="binding site" evidence="9">
    <location>
        <position position="293"/>
    </location>
    <ligand>
        <name>diphosphate</name>
        <dbReference type="ChEBI" id="CHEBI:33019"/>
    </ligand>
</feature>
<evidence type="ECO:0000313" key="13">
    <source>
        <dbReference type="Proteomes" id="UP000198418"/>
    </source>
</evidence>
<keyword evidence="2" id="KW-0662">Pyridine nucleotide biosynthesis</keyword>
<dbReference type="Pfam" id="PF18127">
    <property type="entry name" value="NAMPT_N"/>
    <property type="match status" value="1"/>
</dbReference>
<comment type="catalytic activity">
    <reaction evidence="8">
        <text>beta-nicotinamide D-ribonucleotide + diphosphate = 5-phospho-alpha-D-ribose 1-diphosphate + nicotinamide + H(+)</text>
        <dbReference type="Rhea" id="RHEA:16149"/>
        <dbReference type="ChEBI" id="CHEBI:14649"/>
        <dbReference type="ChEBI" id="CHEBI:15378"/>
        <dbReference type="ChEBI" id="CHEBI:17154"/>
        <dbReference type="ChEBI" id="CHEBI:33019"/>
        <dbReference type="ChEBI" id="CHEBI:58017"/>
        <dbReference type="EC" id="2.4.2.12"/>
    </reaction>
    <physiologicalReaction direction="right-to-left" evidence="8">
        <dbReference type="Rhea" id="RHEA:16151"/>
    </physiologicalReaction>
</comment>
<dbReference type="PIRSF" id="PIRSF005943">
    <property type="entry name" value="NMPRT"/>
    <property type="match status" value="1"/>
</dbReference>
<evidence type="ECO:0000256" key="3">
    <source>
        <dbReference type="ARBA" id="ARBA00022676"/>
    </source>
</evidence>
<dbReference type="InterPro" id="IPR013785">
    <property type="entry name" value="Aldolase_TIM"/>
</dbReference>
<dbReference type="InterPro" id="IPR036068">
    <property type="entry name" value="Nicotinate_pribotase-like_C"/>
</dbReference>
<dbReference type="InterPro" id="IPR041529">
    <property type="entry name" value="DUF5598"/>
</dbReference>
<keyword evidence="13" id="KW-1185">Reference proteome</keyword>
<dbReference type="EMBL" id="FYDG01000001">
    <property type="protein sequence ID" value="SNB60246.1"/>
    <property type="molecule type" value="Genomic_DNA"/>
</dbReference>
<comment type="similarity">
    <text evidence="1">Belongs to the NAPRTase family.</text>
</comment>
<evidence type="ECO:0000313" key="12">
    <source>
        <dbReference type="EMBL" id="SNB60246.1"/>
    </source>
</evidence>
<dbReference type="PANTHER" id="PTHR43816:SF1">
    <property type="entry name" value="NICOTINAMIDE PHOSPHORIBOSYLTRANSFERASE"/>
    <property type="match status" value="1"/>
</dbReference>
<dbReference type="InterPro" id="IPR041525">
    <property type="entry name" value="N/Namide_PRibTrfase"/>
</dbReference>
<dbReference type="Gene3D" id="3.20.20.70">
    <property type="entry name" value="Aldolase class I"/>
    <property type="match status" value="1"/>
</dbReference>
<evidence type="ECO:0000256" key="6">
    <source>
        <dbReference type="ARBA" id="ARBA00035024"/>
    </source>
</evidence>
<dbReference type="GO" id="GO:0047280">
    <property type="term" value="F:nicotinamide phosphoribosyltransferase activity"/>
    <property type="evidence" value="ECO:0007669"/>
    <property type="project" value="UniProtKB-EC"/>
</dbReference>
<feature type="binding site" evidence="9">
    <location>
        <position position="229"/>
    </location>
    <ligand>
        <name>diphosphate</name>
        <dbReference type="ChEBI" id="CHEBI:33019"/>
    </ligand>
</feature>
<feature type="binding site" evidence="9">
    <location>
        <position position="203"/>
    </location>
    <ligand>
        <name>beta-nicotinamide D-ribonucleotide</name>
        <dbReference type="ChEBI" id="CHEBI:14649"/>
    </ligand>
</feature>
<dbReference type="NCBIfam" id="NF006629">
    <property type="entry name" value="PRK09198.1"/>
    <property type="match status" value="1"/>
</dbReference>
<dbReference type="AlphaFoldDB" id="A0A212QLR0"/>
<evidence type="ECO:0000256" key="5">
    <source>
        <dbReference type="ARBA" id="ARBA00035007"/>
    </source>
</evidence>
<name>A0A212QLR0_RHOAC</name>
<keyword evidence="4 12" id="KW-0808">Transferase</keyword>
<evidence type="ECO:0000256" key="4">
    <source>
        <dbReference type="ARBA" id="ARBA00022679"/>
    </source>
</evidence>